<comment type="caution">
    <text evidence="1">The sequence shown here is derived from an EMBL/GenBank/DDBJ whole genome shotgun (WGS) entry which is preliminary data.</text>
</comment>
<dbReference type="Proteomes" id="UP000824076">
    <property type="component" value="Unassembled WGS sequence"/>
</dbReference>
<evidence type="ECO:0000313" key="2">
    <source>
        <dbReference type="Proteomes" id="UP000824076"/>
    </source>
</evidence>
<name>A0A9D1ILP2_9BACT</name>
<reference evidence="1" key="2">
    <citation type="journal article" date="2021" name="PeerJ">
        <title>Extensive microbial diversity within the chicken gut microbiome revealed by metagenomics and culture.</title>
        <authorList>
            <person name="Gilroy R."/>
            <person name="Ravi A."/>
            <person name="Getino M."/>
            <person name="Pursley I."/>
            <person name="Horton D.L."/>
            <person name="Alikhan N.F."/>
            <person name="Baker D."/>
            <person name="Gharbi K."/>
            <person name="Hall N."/>
            <person name="Watson M."/>
            <person name="Adriaenssens E.M."/>
            <person name="Foster-Nyarko E."/>
            <person name="Jarju S."/>
            <person name="Secka A."/>
            <person name="Antonio M."/>
            <person name="Oren A."/>
            <person name="Chaudhuri R.R."/>
            <person name="La Ragione R."/>
            <person name="Hildebrand F."/>
            <person name="Pallen M.J."/>
        </authorList>
    </citation>
    <scope>NUCLEOTIDE SEQUENCE</scope>
    <source>
        <strain evidence="1">17073</strain>
    </source>
</reference>
<gene>
    <name evidence="1" type="ORF">IAD18_04275</name>
</gene>
<accession>A0A9D1ILP2</accession>
<protein>
    <submittedName>
        <fullName evidence="1">Uncharacterized protein</fullName>
    </submittedName>
</protein>
<proteinExistence type="predicted"/>
<sequence>MNNTRKITIALDSTAIQKHVCAESACIALMSDIEHTEILTPDHRALLQLYAHDAFLSLAAGIASAVDESAFSVPCPDASLFQLPLSVSADSQCSAKQLLALAEKYVACAVLAECYTAHIKLKEHFIRKRDNAFFGIRTQLSRPLLSDRKAYRY</sequence>
<organism evidence="1 2">
    <name type="scientific">Candidatus Limisoma intestinavium</name>
    <dbReference type="NCBI Taxonomy" id="2840856"/>
    <lineage>
        <taxon>Bacteria</taxon>
        <taxon>Pseudomonadati</taxon>
        <taxon>Bacteroidota</taxon>
        <taxon>Bacteroidia</taxon>
        <taxon>Bacteroidales</taxon>
        <taxon>Candidatus Limisoma</taxon>
    </lineage>
</organism>
<evidence type="ECO:0000313" key="1">
    <source>
        <dbReference type="EMBL" id="HIU38866.1"/>
    </source>
</evidence>
<dbReference type="EMBL" id="DVMS01000123">
    <property type="protein sequence ID" value="HIU38866.1"/>
    <property type="molecule type" value="Genomic_DNA"/>
</dbReference>
<dbReference type="AlphaFoldDB" id="A0A9D1ILP2"/>
<reference evidence="1" key="1">
    <citation type="submission" date="2020-10" db="EMBL/GenBank/DDBJ databases">
        <authorList>
            <person name="Gilroy R."/>
        </authorList>
    </citation>
    <scope>NUCLEOTIDE SEQUENCE</scope>
    <source>
        <strain evidence="1">17073</strain>
    </source>
</reference>